<dbReference type="Pfam" id="PF00593">
    <property type="entry name" value="TonB_dep_Rec_b-barrel"/>
    <property type="match status" value="1"/>
</dbReference>
<evidence type="ECO:0000256" key="3">
    <source>
        <dbReference type="ARBA" id="ARBA00022452"/>
    </source>
</evidence>
<feature type="domain" description="TonB-dependent receptor-like beta-barrel" evidence="10">
    <location>
        <begin position="230"/>
        <end position="655"/>
    </location>
</feature>
<evidence type="ECO:0000256" key="4">
    <source>
        <dbReference type="ARBA" id="ARBA00022692"/>
    </source>
</evidence>
<evidence type="ECO:0000256" key="8">
    <source>
        <dbReference type="RuleBase" id="RU003357"/>
    </source>
</evidence>
<evidence type="ECO:0000256" key="7">
    <source>
        <dbReference type="ARBA" id="ARBA00023237"/>
    </source>
</evidence>
<keyword evidence="12" id="KW-0675">Receptor</keyword>
<reference evidence="12 13" key="1">
    <citation type="journal article" date="2011" name="ISME J.">
        <title>Community ecology of hot spring cyanobacterial mats: predominant populations and their functional potential.</title>
        <authorList>
            <person name="Klatt C.G."/>
            <person name="Wood J.M."/>
            <person name="Rusch D.B."/>
            <person name="Bateson M.M."/>
            <person name="Hamamura N."/>
            <person name="Heidelberg J.F."/>
            <person name="Grossman A.R."/>
            <person name="Bhaya D."/>
            <person name="Cohan F.M."/>
            <person name="Kuhl M."/>
            <person name="Bryant D.A."/>
            <person name="Ward D.M."/>
        </authorList>
    </citation>
    <scope>NUCLEOTIDE SEQUENCE [LARGE SCALE GENOMIC DNA]</scope>
    <source>
        <strain evidence="12">OS</strain>
    </source>
</reference>
<name>A0A395M0D5_9BACT</name>
<keyword evidence="7" id="KW-0998">Cell outer membrane</keyword>
<protein>
    <submittedName>
        <fullName evidence="12">TonB-dependent receptor</fullName>
    </submittedName>
</protein>
<dbReference type="EMBL" id="PHFL01000045">
    <property type="protein sequence ID" value="RFM24151.1"/>
    <property type="molecule type" value="Genomic_DNA"/>
</dbReference>
<dbReference type="GO" id="GO:0009279">
    <property type="term" value="C:cell outer membrane"/>
    <property type="evidence" value="ECO:0007669"/>
    <property type="project" value="UniProtKB-SubCell"/>
</dbReference>
<keyword evidence="2" id="KW-0813">Transport</keyword>
<evidence type="ECO:0000313" key="12">
    <source>
        <dbReference type="EMBL" id="RFM24151.1"/>
    </source>
</evidence>
<proteinExistence type="inferred from homology"/>
<feature type="chain" id="PRO_5017479182" evidence="9">
    <location>
        <begin position="24"/>
        <end position="685"/>
    </location>
</feature>
<dbReference type="PANTHER" id="PTHR30069:SF49">
    <property type="entry name" value="OUTER MEMBRANE PROTEIN C"/>
    <property type="match status" value="1"/>
</dbReference>
<evidence type="ECO:0000259" key="11">
    <source>
        <dbReference type="Pfam" id="PF07715"/>
    </source>
</evidence>
<dbReference type="InterPro" id="IPR012910">
    <property type="entry name" value="Plug_dom"/>
</dbReference>
<dbReference type="InterPro" id="IPR037066">
    <property type="entry name" value="Plug_dom_sf"/>
</dbReference>
<evidence type="ECO:0000313" key="13">
    <source>
        <dbReference type="Proteomes" id="UP000266389"/>
    </source>
</evidence>
<evidence type="ECO:0000259" key="10">
    <source>
        <dbReference type="Pfam" id="PF00593"/>
    </source>
</evidence>
<dbReference type="Proteomes" id="UP000266389">
    <property type="component" value="Unassembled WGS sequence"/>
</dbReference>
<evidence type="ECO:0000256" key="2">
    <source>
        <dbReference type="ARBA" id="ARBA00022448"/>
    </source>
</evidence>
<keyword evidence="9" id="KW-0732">Signal</keyword>
<evidence type="ECO:0000256" key="9">
    <source>
        <dbReference type="SAM" id="SignalP"/>
    </source>
</evidence>
<feature type="signal peptide" evidence="9">
    <location>
        <begin position="1"/>
        <end position="23"/>
    </location>
</feature>
<dbReference type="PANTHER" id="PTHR30069">
    <property type="entry name" value="TONB-DEPENDENT OUTER MEMBRANE RECEPTOR"/>
    <property type="match status" value="1"/>
</dbReference>
<comment type="caution">
    <text evidence="12">The sequence shown here is derived from an EMBL/GenBank/DDBJ whole genome shotgun (WGS) entry which is preliminary data.</text>
</comment>
<evidence type="ECO:0000256" key="1">
    <source>
        <dbReference type="ARBA" id="ARBA00004571"/>
    </source>
</evidence>
<organism evidence="12 13">
    <name type="scientific">Candidatus Thermochlorobacter aerophilus</name>
    <dbReference type="NCBI Taxonomy" id="1868324"/>
    <lineage>
        <taxon>Bacteria</taxon>
        <taxon>Pseudomonadati</taxon>
        <taxon>Chlorobiota</taxon>
        <taxon>Chlorobiia</taxon>
        <taxon>Chlorobiales</taxon>
        <taxon>Candidatus Thermochlorobacteriaceae</taxon>
        <taxon>Candidatus Thermochlorobacter</taxon>
    </lineage>
</organism>
<comment type="subcellular location">
    <subcellularLocation>
        <location evidence="1">Cell outer membrane</location>
        <topology evidence="1">Multi-pass membrane protein</topology>
    </subcellularLocation>
</comment>
<keyword evidence="6 8" id="KW-0472">Membrane</keyword>
<dbReference type="Pfam" id="PF07715">
    <property type="entry name" value="Plug"/>
    <property type="match status" value="1"/>
</dbReference>
<sequence length="685" mass="77707">MTWFMKTLALIALLLALALHAFAQSDSLRAAVSKVGQDSLRFHAEEIVVYGSASFQQQAKVLNATDDALSLSQSVQLMRRANFAQEPAIRGMNAGQIAVTIDGMKMYPACVDRMDPISAYIEIENLEKLDIRAGARDFAFAPTIGGSVNFVTTKPNPERSFLKLESGFETVSTLRRVRGDVNFAPKFLEGWAMRGSFSIKRSDDFFAGNQTRIERSGYAKENLKFNLLKDFENQRLQFSYIGDFARNIGYPALIMDATRTDAHLLSLDYEVQSLAAWLPMLTLKLYTNQVVHFMDDRQRPIQAIRERIIMPDMYMPMYGDNRTYGVMSTATLLGKSDVLKLTLDAYFFNAFADMEMHSIFPDVAPMYLLNLGDISTWSAALNIDYVHFFGNQFSLRLNTRLDVLRRLLHDELAKRQFQGYVEEPHFELSYIVPNLALEGTWQLGAASKLALAVSHAARPPTHIENFGFYLYNPLDNAIYVGNPFLDPERSVQAELMFAHSDLGNTLTAKVFYVRFDNYIAGETFIEANPSNRQFSQAFRRYAHLGSAYIAGLEVSAEVLPTETLMLLGTLSYQVGYLIELRDFLPFMPPLSGNVRVRFSQRVWLAEVGVRFALAQNQVSQKILFEDTTPAWAVFDIRLGAKLWDRMSVRLGVENILDRLYHEHLSINNLPSRGRNLYINLGYEIF</sequence>
<dbReference type="InterPro" id="IPR039426">
    <property type="entry name" value="TonB-dep_rcpt-like"/>
</dbReference>
<dbReference type="GO" id="GO:0015344">
    <property type="term" value="F:siderophore uptake transmembrane transporter activity"/>
    <property type="evidence" value="ECO:0007669"/>
    <property type="project" value="TreeGrafter"/>
</dbReference>
<dbReference type="Gene3D" id="2.170.130.10">
    <property type="entry name" value="TonB-dependent receptor, plug domain"/>
    <property type="match status" value="1"/>
</dbReference>
<dbReference type="InterPro" id="IPR036942">
    <property type="entry name" value="Beta-barrel_TonB_sf"/>
</dbReference>
<evidence type="ECO:0000256" key="6">
    <source>
        <dbReference type="ARBA" id="ARBA00023136"/>
    </source>
</evidence>
<dbReference type="GO" id="GO:0044718">
    <property type="term" value="P:siderophore transmembrane transport"/>
    <property type="evidence" value="ECO:0007669"/>
    <property type="project" value="TreeGrafter"/>
</dbReference>
<dbReference type="SUPFAM" id="SSF56935">
    <property type="entry name" value="Porins"/>
    <property type="match status" value="1"/>
</dbReference>
<evidence type="ECO:0000256" key="5">
    <source>
        <dbReference type="ARBA" id="ARBA00023077"/>
    </source>
</evidence>
<keyword evidence="4" id="KW-0812">Transmembrane</keyword>
<keyword evidence="5 8" id="KW-0798">TonB box</keyword>
<gene>
    <name evidence="12" type="ORF">D0433_06665</name>
</gene>
<keyword evidence="3" id="KW-1134">Transmembrane beta strand</keyword>
<accession>A0A395M0D5</accession>
<comment type="similarity">
    <text evidence="8">Belongs to the TonB-dependent receptor family.</text>
</comment>
<dbReference type="AlphaFoldDB" id="A0A395M0D5"/>
<feature type="domain" description="TonB-dependent receptor plug" evidence="11">
    <location>
        <begin position="51"/>
        <end position="137"/>
    </location>
</feature>
<dbReference type="InterPro" id="IPR000531">
    <property type="entry name" value="Beta-barrel_TonB"/>
</dbReference>
<dbReference type="Gene3D" id="2.40.170.20">
    <property type="entry name" value="TonB-dependent receptor, beta-barrel domain"/>
    <property type="match status" value="1"/>
</dbReference>